<evidence type="ECO:0000313" key="6">
    <source>
        <dbReference type="Proteomes" id="UP001172083"/>
    </source>
</evidence>
<reference evidence="5" key="1">
    <citation type="submission" date="2023-06" db="EMBL/GenBank/DDBJ databases">
        <title>Genomic of Agaribacillus aureum.</title>
        <authorList>
            <person name="Wang G."/>
        </authorList>
    </citation>
    <scope>NUCLEOTIDE SEQUENCE</scope>
    <source>
        <strain evidence="5">BMA12</strain>
    </source>
</reference>
<dbReference type="InterPro" id="IPR036278">
    <property type="entry name" value="Sialidase_sf"/>
</dbReference>
<feature type="domain" description="Sortilin N-terminal" evidence="4">
    <location>
        <begin position="140"/>
        <end position="265"/>
    </location>
</feature>
<accession>A0ABT8LAF4</accession>
<evidence type="ECO:0000256" key="1">
    <source>
        <dbReference type="ARBA" id="ARBA00022737"/>
    </source>
</evidence>
<dbReference type="Gene3D" id="2.130.10.10">
    <property type="entry name" value="YVTN repeat-like/Quinoprotein amine dehydrogenase"/>
    <property type="match status" value="4"/>
</dbReference>
<dbReference type="Pfam" id="PF15902">
    <property type="entry name" value="Sortilin-Vps10"/>
    <property type="match status" value="2"/>
</dbReference>
<evidence type="ECO:0000256" key="3">
    <source>
        <dbReference type="SAM" id="SignalP"/>
    </source>
</evidence>
<organism evidence="5 6">
    <name type="scientific">Agaribacillus aureus</name>
    <dbReference type="NCBI Taxonomy" id="3051825"/>
    <lineage>
        <taxon>Bacteria</taxon>
        <taxon>Pseudomonadati</taxon>
        <taxon>Bacteroidota</taxon>
        <taxon>Cytophagia</taxon>
        <taxon>Cytophagales</taxon>
        <taxon>Splendidivirgaceae</taxon>
        <taxon>Agaribacillus</taxon>
    </lineage>
</organism>
<evidence type="ECO:0000256" key="2">
    <source>
        <dbReference type="SAM" id="Coils"/>
    </source>
</evidence>
<keyword evidence="3" id="KW-0732">Signal</keyword>
<name>A0ABT8LAF4_9BACT</name>
<dbReference type="Gene3D" id="2.60.40.4070">
    <property type="match status" value="1"/>
</dbReference>
<dbReference type="PANTHER" id="PTHR43739">
    <property type="entry name" value="XYLOGLUCANASE (EUROFUNG)"/>
    <property type="match status" value="1"/>
</dbReference>
<feature type="domain" description="Sortilin N-terminal" evidence="4">
    <location>
        <begin position="299"/>
        <end position="403"/>
    </location>
</feature>
<sequence>MIKTPNLQKITRVTSLTFIFFSLISTSFAQSTKTVDDTKKVDTSSIYNGLKFRSIGPALMSGRIADIVIHPNNENVWYVAVGSGGVWKTENAGTTWNSLFDQQISYSIGCIALDPQKPEIVWVGTGENVGGRHVGYGDGIYKSEDGGKSWKNMGLKKSEHLSKIIIHPTNANIIWVASQGPLWSSGGERGIYKSVDGGKTWKRTLGDAEWVGATDLLIDPRNPDLLYAATWQRHRTVAGYLGGGPGTAIYKSIDGGEIWTKLSNGLPGSNMGKIGLAISPQKPDVIYAAIELDRRKGGVYKSENQGASWTKMSDAVAGGTGPHYYQELYVSPHNFDELYLANNNMLVSFDGGKTFKQMNEQEKHVDNHAVAFKKDDPNYILVGCDGGLYESFDKTKNWKFVDNLPITQFYKIAVDDAEPYYYVYGGTQDNNTQGVPSRTDNVHGIRNSDWFIVLGGDGHQPATEPGNPNIVYAQWQQGNLNRHDRISGENVYIKPQPELGEKFERYNWDAPILVSPHNPKRIYHASQRVWKSDDRGDSWQAISGDLTNNIDRIQTPFYGKQQKWDNAWDIYAMSDYSTITSLSESPKKEGLIYAGTDDGIIQVTEDGGANWRKVDFSKIKGLPITAFVNDIKADLFDENVVYAVFDNHKFGDYQPYLFKSSDKGKTWQNISNNLPDRTLLWRIVQDYENSNLLFLGTEFGVYCTLDGAKTWVKLKGGFPNISVRDLAIQKRENDLIAGTFGRGIYILDDYSALRELDPAKEAQLFTPRAGKWFMQRRVLGDSRKASQGDNFFVADNPPNGVEFTYYLKDSYKSKAAQRKEEEKKIEKEGGTVAVPEWTVLEEEQKELAPNLWLFIYDTEGNIVRRIEGKNEKGVNRISWDLSTEPTYTISAKNVDTEGKGYMVEPGSYTAQLFKKIEGKYIGIGEKVSFEVKVFNKGALAGSSPEKVAEHWKTIASLSAKTNDLETDIKDTKDAIKIMLKAYERAPKSDENLHVELLKLRDQILDLEQQFGGSKMRGEVGEKNEYPTIRDYMGSASANTTYGPTRAHLKYLSNANKLFDEMTTKLKQIKDSIAPLEGKLEKTGAPKMKK</sequence>
<proteinExistence type="predicted"/>
<feature type="signal peptide" evidence="3">
    <location>
        <begin position="1"/>
        <end position="29"/>
    </location>
</feature>
<dbReference type="InterPro" id="IPR052025">
    <property type="entry name" value="Xyloglucanase_GH74"/>
</dbReference>
<dbReference type="CDD" id="cd15482">
    <property type="entry name" value="Sialidase_non-viral"/>
    <property type="match status" value="1"/>
</dbReference>
<dbReference type="SUPFAM" id="SSF50939">
    <property type="entry name" value="Sialidases"/>
    <property type="match status" value="1"/>
</dbReference>
<dbReference type="Proteomes" id="UP001172083">
    <property type="component" value="Unassembled WGS sequence"/>
</dbReference>
<feature type="coiled-coil region" evidence="2">
    <location>
        <begin position="954"/>
        <end position="1009"/>
    </location>
</feature>
<evidence type="ECO:0000259" key="4">
    <source>
        <dbReference type="Pfam" id="PF15902"/>
    </source>
</evidence>
<dbReference type="GO" id="GO:0016787">
    <property type="term" value="F:hydrolase activity"/>
    <property type="evidence" value="ECO:0007669"/>
    <property type="project" value="UniProtKB-KW"/>
</dbReference>
<gene>
    <name evidence="5" type="ORF">QQ020_21830</name>
</gene>
<dbReference type="InterPro" id="IPR031778">
    <property type="entry name" value="Sortilin_N"/>
</dbReference>
<dbReference type="PANTHER" id="PTHR43739:SF5">
    <property type="entry name" value="EXO-ALPHA-SIALIDASE"/>
    <property type="match status" value="1"/>
</dbReference>
<dbReference type="EMBL" id="JAUJEB010000005">
    <property type="protein sequence ID" value="MDN5214734.1"/>
    <property type="molecule type" value="Genomic_DNA"/>
</dbReference>
<keyword evidence="6" id="KW-1185">Reference proteome</keyword>
<dbReference type="SUPFAM" id="SSF110296">
    <property type="entry name" value="Oligoxyloglucan reducing end-specific cellobiohydrolase"/>
    <property type="match status" value="1"/>
</dbReference>
<keyword evidence="5" id="KW-0378">Hydrolase</keyword>
<protein>
    <submittedName>
        <fullName evidence="5">Glycosyl hydrolase</fullName>
    </submittedName>
</protein>
<comment type="caution">
    <text evidence="5">The sequence shown here is derived from an EMBL/GenBank/DDBJ whole genome shotgun (WGS) entry which is preliminary data.</text>
</comment>
<evidence type="ECO:0000313" key="5">
    <source>
        <dbReference type="EMBL" id="MDN5214734.1"/>
    </source>
</evidence>
<dbReference type="InterPro" id="IPR015943">
    <property type="entry name" value="WD40/YVTN_repeat-like_dom_sf"/>
</dbReference>
<keyword evidence="1" id="KW-0677">Repeat</keyword>
<feature type="chain" id="PRO_5045094482" evidence="3">
    <location>
        <begin position="30"/>
        <end position="1089"/>
    </location>
</feature>
<keyword evidence="2" id="KW-0175">Coiled coil</keyword>
<dbReference type="RefSeq" id="WP_346760073.1">
    <property type="nucleotide sequence ID" value="NZ_JAUJEB010000005.1"/>
</dbReference>